<proteinExistence type="predicted"/>
<evidence type="ECO:0000313" key="1">
    <source>
        <dbReference type="EMBL" id="VEL14803.1"/>
    </source>
</evidence>
<name>A0A3S5CK27_9PLAT</name>
<sequence>MAEEHRFLQTSACELTDRYYQVLVSDTPTESSQLANVVRAWAGSLGQAGTCGCDTVNYPFPSCQPKCPRKDVRRDDSCSALPTERGYLICKGQRIKC</sequence>
<evidence type="ECO:0000313" key="2">
    <source>
        <dbReference type="Proteomes" id="UP000784294"/>
    </source>
</evidence>
<dbReference type="EMBL" id="CAAALY010022392">
    <property type="protein sequence ID" value="VEL14803.1"/>
    <property type="molecule type" value="Genomic_DNA"/>
</dbReference>
<dbReference type="Proteomes" id="UP000784294">
    <property type="component" value="Unassembled WGS sequence"/>
</dbReference>
<keyword evidence="2" id="KW-1185">Reference proteome</keyword>
<accession>A0A3S5CK27</accession>
<organism evidence="1 2">
    <name type="scientific">Protopolystoma xenopodis</name>
    <dbReference type="NCBI Taxonomy" id="117903"/>
    <lineage>
        <taxon>Eukaryota</taxon>
        <taxon>Metazoa</taxon>
        <taxon>Spiralia</taxon>
        <taxon>Lophotrochozoa</taxon>
        <taxon>Platyhelminthes</taxon>
        <taxon>Monogenea</taxon>
        <taxon>Polyopisthocotylea</taxon>
        <taxon>Polystomatidea</taxon>
        <taxon>Polystomatidae</taxon>
        <taxon>Protopolystoma</taxon>
    </lineage>
</organism>
<gene>
    <name evidence="1" type="ORF">PXEA_LOCUS8243</name>
</gene>
<comment type="caution">
    <text evidence="1">The sequence shown here is derived from an EMBL/GenBank/DDBJ whole genome shotgun (WGS) entry which is preliminary data.</text>
</comment>
<dbReference type="AlphaFoldDB" id="A0A3S5CK27"/>
<reference evidence="1" key="1">
    <citation type="submission" date="2018-11" db="EMBL/GenBank/DDBJ databases">
        <authorList>
            <consortium name="Pathogen Informatics"/>
        </authorList>
    </citation>
    <scope>NUCLEOTIDE SEQUENCE</scope>
</reference>
<protein>
    <submittedName>
        <fullName evidence="1">Uncharacterized protein</fullName>
    </submittedName>
</protein>